<evidence type="ECO:0000259" key="2">
    <source>
        <dbReference type="SMART" id="SM00226"/>
    </source>
</evidence>
<dbReference type="Gene3D" id="2.130.10.10">
    <property type="entry name" value="YVTN repeat-like/Quinoprotein amine dehydrogenase"/>
    <property type="match status" value="2"/>
</dbReference>
<feature type="domain" description="Phosphotyrosine protein phosphatase I" evidence="2">
    <location>
        <begin position="35"/>
        <end position="158"/>
    </location>
</feature>
<dbReference type="Gene3D" id="3.40.50.2300">
    <property type="match status" value="1"/>
</dbReference>
<dbReference type="SUPFAM" id="SSF51004">
    <property type="entry name" value="C-terminal (heme d1) domain of cytochrome cd1-nitrite reductase"/>
    <property type="match status" value="1"/>
</dbReference>
<proteinExistence type="predicted"/>
<name>A0ABS3MAL8_9BRAD</name>
<accession>A0ABS3MAL8</accession>
<feature type="chain" id="PRO_5046071138" description="Phosphotyrosine protein phosphatase I domain-containing protein" evidence="1">
    <location>
        <begin position="32"/>
        <end position="485"/>
    </location>
</feature>
<dbReference type="EMBL" id="JAGEPA010000001">
    <property type="protein sequence ID" value="MBO1428506.1"/>
    <property type="molecule type" value="Genomic_DNA"/>
</dbReference>
<keyword evidence="1" id="KW-0732">Signal</keyword>
<evidence type="ECO:0000313" key="4">
    <source>
        <dbReference type="Proteomes" id="UP000692816"/>
    </source>
</evidence>
<feature type="signal peptide" evidence="1">
    <location>
        <begin position="1"/>
        <end position="31"/>
    </location>
</feature>
<dbReference type="InterPro" id="IPR051200">
    <property type="entry name" value="Host-pathogen_enzymatic-act"/>
</dbReference>
<protein>
    <recommendedName>
        <fullName evidence="2">Phosphotyrosine protein phosphatase I domain-containing protein</fullName>
    </recommendedName>
</protein>
<keyword evidence="4" id="KW-1185">Reference proteome</keyword>
<comment type="caution">
    <text evidence="3">The sequence shown here is derived from an EMBL/GenBank/DDBJ whole genome shotgun (WGS) entry which is preliminary data.</text>
</comment>
<dbReference type="InterPro" id="IPR023485">
    <property type="entry name" value="Ptyr_pPase"/>
</dbReference>
<dbReference type="PANTHER" id="PTHR47197:SF3">
    <property type="entry name" value="DIHYDRO-HEME D1 DEHYDROGENASE"/>
    <property type="match status" value="1"/>
</dbReference>
<dbReference type="PANTHER" id="PTHR47197">
    <property type="entry name" value="PROTEIN NIRF"/>
    <property type="match status" value="1"/>
</dbReference>
<dbReference type="SMART" id="SM00226">
    <property type="entry name" value="LMWPc"/>
    <property type="match status" value="1"/>
</dbReference>
<organism evidence="3 4">
    <name type="scientific">Bradyrhizobium quebecense</name>
    <dbReference type="NCBI Taxonomy" id="2748629"/>
    <lineage>
        <taxon>Bacteria</taxon>
        <taxon>Pseudomonadati</taxon>
        <taxon>Pseudomonadota</taxon>
        <taxon>Alphaproteobacteria</taxon>
        <taxon>Hyphomicrobiales</taxon>
        <taxon>Nitrobacteraceae</taxon>
        <taxon>Bradyrhizobium</taxon>
    </lineage>
</organism>
<dbReference type="RefSeq" id="WP_207830434.1">
    <property type="nucleotide sequence ID" value="NZ_CP088282.1"/>
</dbReference>
<reference evidence="3" key="1">
    <citation type="journal article" date="2021" name="Int. J. Syst. Evol. Microbiol.">
        <title>Bradyrhizobium septentrionale sp. nov. (sv. septentrionale) and Bradyrhizobium quebecense sp. nov. (sv. septentrionale) associated with legumes native to Canada possess rearranged symbiosis genes and numerous insertion sequences.</title>
        <authorList>
            <person name="Bromfield E.S.P."/>
            <person name="Cloutier S."/>
        </authorList>
    </citation>
    <scope>NUCLEOTIDE SEQUENCE</scope>
    <source>
        <strain evidence="3">12S5</strain>
    </source>
</reference>
<gene>
    <name evidence="3" type="ORF">J4P68_03550</name>
</gene>
<dbReference type="SUPFAM" id="SSF52788">
    <property type="entry name" value="Phosphotyrosine protein phosphatases I"/>
    <property type="match status" value="1"/>
</dbReference>
<dbReference type="InterPro" id="IPR036196">
    <property type="entry name" value="Ptyr_pPase_sf"/>
</dbReference>
<sequence>MWTQSKVTRLWLRLAAIAFEIVMAAAAPTSADEAGTIVFVCQHGVVNGLMAAAYFNRAAQERRLPFRAVSRGIDLYRSVPVRVQDGLALDGLEAANTPQQLSVNDITAAGRVVAFDQIPAERRGGADVTYWSGIALGIDDYEATRDQIVQRIDALIPTLAAAAQPAENKAPLELEAKILLGDVRGRIDHLAVDLKRQRLFVAELGNDSVGVVDLAAHSLLRTLTGLNEPQGVGYEPSTDTLYVANARDGSVRLFEANEYKATGRIELSSDADNIRIDAAAKRVIVGYGDGGLAVLDPATRAKVRSAPLKAHPESFQLEPDGGRIFVNLPDARAVVVVDGTSGKQLATWPLNKGGNFAMAIDRDRGRIVLAYRSPAELAVFSTDGKPIANAETCGDVDDVFIDGKRNRVYVSCGAGYVDVFEIDGSVYRRITRLPTATGARTSLFVPEMDRLLVAVRAGPAGPAAIWVFKPMPRDRFRREAAHVQT</sequence>
<evidence type="ECO:0000313" key="3">
    <source>
        <dbReference type="EMBL" id="MBO1428506.1"/>
    </source>
</evidence>
<evidence type="ECO:0000256" key="1">
    <source>
        <dbReference type="SAM" id="SignalP"/>
    </source>
</evidence>
<dbReference type="InterPro" id="IPR015943">
    <property type="entry name" value="WD40/YVTN_repeat-like_dom_sf"/>
</dbReference>
<dbReference type="InterPro" id="IPR011048">
    <property type="entry name" value="Haem_d1_sf"/>
</dbReference>
<dbReference type="Proteomes" id="UP000692816">
    <property type="component" value="Unassembled WGS sequence"/>
</dbReference>